<dbReference type="GO" id="GO:0016887">
    <property type="term" value="F:ATP hydrolysis activity"/>
    <property type="evidence" value="ECO:0007669"/>
    <property type="project" value="InterPro"/>
</dbReference>
<dbReference type="Proteomes" id="UP000316988">
    <property type="component" value="Unassembled WGS sequence"/>
</dbReference>
<comment type="subcellular location">
    <subcellularLocation>
        <location evidence="1">Cell membrane</location>
        <topology evidence="1">Peripheral membrane protein</topology>
    </subcellularLocation>
</comment>
<dbReference type="InterPro" id="IPR027417">
    <property type="entry name" value="P-loop_NTPase"/>
</dbReference>
<dbReference type="InterPro" id="IPR003593">
    <property type="entry name" value="AAA+_ATPase"/>
</dbReference>
<protein>
    <submittedName>
        <fullName evidence="7">ABC transporter ATP-binding protein</fullName>
    </submittedName>
</protein>
<dbReference type="Gene3D" id="3.40.50.300">
    <property type="entry name" value="P-loop containing nucleotide triphosphate hydrolases"/>
    <property type="match status" value="1"/>
</dbReference>
<dbReference type="CDD" id="cd03263">
    <property type="entry name" value="ABC_subfamily_A"/>
    <property type="match status" value="1"/>
</dbReference>
<feature type="domain" description="ABC transporter" evidence="6">
    <location>
        <begin position="6"/>
        <end position="229"/>
    </location>
</feature>
<accession>A0A554S7C6</accession>
<dbReference type="SMART" id="SM00382">
    <property type="entry name" value="AAA"/>
    <property type="match status" value="1"/>
</dbReference>
<keyword evidence="4 7" id="KW-0067">ATP-binding</keyword>
<evidence type="ECO:0000313" key="8">
    <source>
        <dbReference type="Proteomes" id="UP000316988"/>
    </source>
</evidence>
<keyword evidence="8" id="KW-1185">Reference proteome</keyword>
<reference evidence="7 8" key="1">
    <citation type="submission" date="2019-07" db="EMBL/GenBank/DDBJ databases">
        <authorList>
            <person name="Zhao L.H."/>
        </authorList>
    </citation>
    <scope>NUCLEOTIDE SEQUENCE [LARGE SCALE GENOMIC DNA]</scope>
    <source>
        <strain evidence="7 8">Co35</strain>
    </source>
</reference>
<dbReference type="GO" id="GO:0046677">
    <property type="term" value="P:response to antibiotic"/>
    <property type="evidence" value="ECO:0007669"/>
    <property type="project" value="UniProtKB-KW"/>
</dbReference>
<evidence type="ECO:0000256" key="2">
    <source>
        <dbReference type="ARBA" id="ARBA00022448"/>
    </source>
</evidence>
<keyword evidence="5" id="KW-0046">Antibiotic resistance</keyword>
<keyword evidence="2" id="KW-0813">Transport</keyword>
<dbReference type="InterPro" id="IPR017871">
    <property type="entry name" value="ABC_transporter-like_CS"/>
</dbReference>
<dbReference type="PANTHER" id="PTHR42711">
    <property type="entry name" value="ABC TRANSPORTER ATP-BINDING PROTEIN"/>
    <property type="match status" value="1"/>
</dbReference>
<keyword evidence="3" id="KW-0547">Nucleotide-binding</keyword>
<evidence type="ECO:0000259" key="6">
    <source>
        <dbReference type="PROSITE" id="PS50893"/>
    </source>
</evidence>
<dbReference type="PROSITE" id="PS50893">
    <property type="entry name" value="ABC_TRANSPORTER_2"/>
    <property type="match status" value="1"/>
</dbReference>
<dbReference type="Pfam" id="PF00005">
    <property type="entry name" value="ABC_tran"/>
    <property type="match status" value="1"/>
</dbReference>
<dbReference type="EMBL" id="VLNT01000010">
    <property type="protein sequence ID" value="TSD62260.1"/>
    <property type="molecule type" value="Genomic_DNA"/>
</dbReference>
<dbReference type="AlphaFoldDB" id="A0A554S7C6"/>
<dbReference type="PANTHER" id="PTHR42711:SF16">
    <property type="entry name" value="ABC TRANSPORTER ATP-BINDING PROTEIN"/>
    <property type="match status" value="1"/>
</dbReference>
<dbReference type="InterPro" id="IPR050763">
    <property type="entry name" value="ABC_transporter_ATP-binding"/>
</dbReference>
<dbReference type="InterPro" id="IPR003439">
    <property type="entry name" value="ABC_transporter-like_ATP-bd"/>
</dbReference>
<dbReference type="OrthoDB" id="5193808at2"/>
<dbReference type="SUPFAM" id="SSF52540">
    <property type="entry name" value="P-loop containing nucleoside triphosphate hydrolases"/>
    <property type="match status" value="1"/>
</dbReference>
<comment type="caution">
    <text evidence="7">The sequence shown here is derived from an EMBL/GenBank/DDBJ whole genome shotgun (WGS) entry which is preliminary data.</text>
</comment>
<gene>
    <name evidence="7" type="ORF">FNM00_13010</name>
</gene>
<organism evidence="7 8">
    <name type="scientific">Aeromicrobium piscarium</name>
    <dbReference type="NCBI Taxonomy" id="2590901"/>
    <lineage>
        <taxon>Bacteria</taxon>
        <taxon>Bacillati</taxon>
        <taxon>Actinomycetota</taxon>
        <taxon>Actinomycetes</taxon>
        <taxon>Propionibacteriales</taxon>
        <taxon>Nocardioidaceae</taxon>
        <taxon>Aeromicrobium</taxon>
    </lineage>
</organism>
<dbReference type="GO" id="GO:0005886">
    <property type="term" value="C:plasma membrane"/>
    <property type="evidence" value="ECO:0007669"/>
    <property type="project" value="UniProtKB-SubCell"/>
</dbReference>
<name>A0A554S7C6_9ACTN</name>
<evidence type="ECO:0000256" key="1">
    <source>
        <dbReference type="ARBA" id="ARBA00004202"/>
    </source>
</evidence>
<sequence length="247" mass="26794">MTEPAVLVENIRKRYKDTVAVDDVSFRVDPGEVLGVLGVNGAGKSTTIELVAGLRAPDSGSVRVLGLDPRKDRKAVRQLLGVQLQEAQLHDALTVSELVDMYRSFYSDPRSADEVIEMVELGGKRDTRFESLSGGQQQRLSIALALVGRPRVVILDELTTGLDPRARRRIWAAIEALTEESVILVSHAMDEVQRLCDRVVLLDAGRIVAEGTPADVVSQAGAANLEEAFVAITGHDLDADEDEEDVA</sequence>
<proteinExistence type="predicted"/>
<dbReference type="GO" id="GO:0005524">
    <property type="term" value="F:ATP binding"/>
    <property type="evidence" value="ECO:0007669"/>
    <property type="project" value="UniProtKB-KW"/>
</dbReference>
<evidence type="ECO:0000313" key="7">
    <source>
        <dbReference type="EMBL" id="TSD62260.1"/>
    </source>
</evidence>
<dbReference type="PROSITE" id="PS00211">
    <property type="entry name" value="ABC_TRANSPORTER_1"/>
    <property type="match status" value="1"/>
</dbReference>
<evidence type="ECO:0000256" key="5">
    <source>
        <dbReference type="ARBA" id="ARBA00023251"/>
    </source>
</evidence>
<dbReference type="RefSeq" id="WP_143913975.1">
    <property type="nucleotide sequence ID" value="NZ_VLNT01000010.1"/>
</dbReference>
<evidence type="ECO:0000256" key="3">
    <source>
        <dbReference type="ARBA" id="ARBA00022741"/>
    </source>
</evidence>
<evidence type="ECO:0000256" key="4">
    <source>
        <dbReference type="ARBA" id="ARBA00022840"/>
    </source>
</evidence>